<accession>A0A0U5JY35</accession>
<gene>
    <name evidence="2" type="ORF">LRLP16767_LRLP167_00583</name>
</gene>
<dbReference type="AlphaFoldDB" id="A0A0U5JY35"/>
<protein>
    <recommendedName>
        <fullName evidence="1">Replication-associated protein ORF2/G2P domain-containing protein</fullName>
    </recommendedName>
</protein>
<evidence type="ECO:0000313" key="2">
    <source>
        <dbReference type="EMBL" id="CUR42792.1"/>
    </source>
</evidence>
<dbReference type="EMBL" id="LN887722">
    <property type="protein sequence ID" value="CUR42792.1"/>
    <property type="molecule type" value="Genomic_DNA"/>
</dbReference>
<name>A0A0U5JY35_LIMRT</name>
<dbReference type="Pfam" id="PF23343">
    <property type="entry name" value="REP_ORF2-G2P"/>
    <property type="match status" value="1"/>
</dbReference>
<dbReference type="InterPro" id="IPR056906">
    <property type="entry name" value="ORF2/G2P_dom"/>
</dbReference>
<reference evidence="2" key="1">
    <citation type="submission" date="2015-10" db="EMBL/GenBank/DDBJ databases">
        <authorList>
            <person name="Gilbert D.G."/>
        </authorList>
    </citation>
    <scope>NUCLEOTIDE SEQUENCE</scope>
    <source>
        <strain evidence="2">Lp167-67</strain>
    </source>
</reference>
<sequence>MKINKTNNVSLENVKNATVIQAGNNTTVTTTSYYNSRGVIAKLPNGYYFNRRTGEIKKYHINEHGTRLTNLSSVKRAMLKLRYIIDSNFFGDKNELFISLTYSHPQTDTKRLKKDWANFIKKLYRKYPNTDLKFIAIFEPQGKLVDDKPCFHIHFLLKGLVNMKKEILYKLWPKGFVDIKSIHYFENDKHEADENPENIAAYVTSYAVNLNTQFVDSEVTKIMQENKIQIVTTSSNKQIAKGARLLFYPRYFRFYSCSSNIKMPKIYKNLPIDKIDFSSFGKLESSYGYEIFDGDKKVNEVQHFNFKKNKKKK</sequence>
<proteinExistence type="predicted"/>
<feature type="domain" description="Replication-associated protein ORF2/G2P" evidence="1">
    <location>
        <begin position="96"/>
        <end position="207"/>
    </location>
</feature>
<dbReference type="RefSeq" id="WP_098045388.1">
    <property type="nucleotide sequence ID" value="NZ_LN887722.1"/>
</dbReference>
<evidence type="ECO:0000259" key="1">
    <source>
        <dbReference type="Pfam" id="PF23343"/>
    </source>
</evidence>
<organism evidence="2">
    <name type="scientific">Limosilactobacillus reuteri</name>
    <name type="common">Lactobacillus reuteri</name>
    <dbReference type="NCBI Taxonomy" id="1598"/>
    <lineage>
        <taxon>Bacteria</taxon>
        <taxon>Bacillati</taxon>
        <taxon>Bacillota</taxon>
        <taxon>Bacilli</taxon>
        <taxon>Lactobacillales</taxon>
        <taxon>Lactobacillaceae</taxon>
        <taxon>Limosilactobacillus</taxon>
    </lineage>
</organism>